<sequence length="300" mass="33996">MFRSLARNVMTNLLTVYRRYGCRRAGWDYLTPIIKSILLLAALSVAGCGLLSKQDGPPRFRRLNPDDIQDAVPRVEPKSRYGNPPSYVVFGKRYHVRSSSVGYVKRGIASWYGRKFHGRRTSNGETYDMYAMTAAHRSLPLPTYVQVTNLDNRRRAIVRVNDRGPFHSQRIIDLSYAAAVKLGVARTGTARVEVRAIDPRRWKKPWRAEHPVPAREEHPNLYVQVGAFTSRSSAERLQARLRATVNDPVRITATPGLEHALYRVRLGPFIDAEYANRLSEKLAGLGFGDLQLHTISEIVE</sequence>
<dbReference type="GO" id="GO:0008932">
    <property type="term" value="F:lytic endotransglycosylase activity"/>
    <property type="evidence" value="ECO:0007669"/>
    <property type="project" value="UniProtKB-UniRule"/>
</dbReference>
<dbReference type="HAMAP" id="MF_02071">
    <property type="entry name" value="RlpA"/>
    <property type="match status" value="1"/>
</dbReference>
<evidence type="ECO:0000259" key="6">
    <source>
        <dbReference type="PROSITE" id="PS51724"/>
    </source>
</evidence>
<dbReference type="SUPFAM" id="SSF110997">
    <property type="entry name" value="Sporulation related repeat"/>
    <property type="match status" value="1"/>
</dbReference>
<dbReference type="InterPro" id="IPR036680">
    <property type="entry name" value="SPOR-like_sf"/>
</dbReference>
<protein>
    <recommendedName>
        <fullName evidence="4">Endolytic peptidoglycan transglycosylase RlpA</fullName>
        <ecNumber evidence="4">4.2.2.-</ecNumber>
    </recommendedName>
</protein>
<dbReference type="GO" id="GO:0042834">
    <property type="term" value="F:peptidoglycan binding"/>
    <property type="evidence" value="ECO:0007669"/>
    <property type="project" value="InterPro"/>
</dbReference>
<feature type="domain" description="SPOR" evidence="6">
    <location>
        <begin position="215"/>
        <end position="297"/>
    </location>
</feature>
<dbReference type="FunFam" id="2.40.40.10:FF:000003">
    <property type="entry name" value="Endolytic peptidoglycan transglycosylase RlpA"/>
    <property type="match status" value="1"/>
</dbReference>
<dbReference type="AlphaFoldDB" id="A0A450SQX5"/>
<dbReference type="Gene3D" id="3.30.70.1070">
    <property type="entry name" value="Sporulation related repeat"/>
    <property type="match status" value="1"/>
</dbReference>
<dbReference type="GO" id="GO:0071555">
    <property type="term" value="P:cell wall organization"/>
    <property type="evidence" value="ECO:0007669"/>
    <property type="project" value="UniProtKB-KW"/>
</dbReference>
<keyword evidence="7" id="KW-0449">Lipoprotein</keyword>
<dbReference type="InterPro" id="IPR012997">
    <property type="entry name" value="RplA"/>
</dbReference>
<dbReference type="InterPro" id="IPR007730">
    <property type="entry name" value="SPOR-like_dom"/>
</dbReference>
<name>A0A450SQX5_9GAMM</name>
<evidence type="ECO:0000256" key="1">
    <source>
        <dbReference type="ARBA" id="ARBA00022729"/>
    </source>
</evidence>
<keyword evidence="2 4" id="KW-0456">Lyase</keyword>
<evidence type="ECO:0000256" key="3">
    <source>
        <dbReference type="ARBA" id="ARBA00023316"/>
    </source>
</evidence>
<keyword evidence="3 4" id="KW-0961">Cell wall biogenesis/degradation</keyword>
<dbReference type="NCBIfam" id="TIGR00413">
    <property type="entry name" value="rlpA"/>
    <property type="match status" value="1"/>
</dbReference>
<comment type="similarity">
    <text evidence="4 5">Belongs to the RlpA family.</text>
</comment>
<evidence type="ECO:0000256" key="2">
    <source>
        <dbReference type="ARBA" id="ARBA00023239"/>
    </source>
</evidence>
<comment type="function">
    <text evidence="4">Lytic transglycosylase with a strong preference for naked glycan strands that lack stem peptides.</text>
</comment>
<dbReference type="SUPFAM" id="SSF50685">
    <property type="entry name" value="Barwin-like endoglucanases"/>
    <property type="match status" value="1"/>
</dbReference>
<dbReference type="PANTHER" id="PTHR34183:SF1">
    <property type="entry name" value="ENDOLYTIC PEPTIDOGLYCAN TRANSGLYCOSYLASE RLPA"/>
    <property type="match status" value="1"/>
</dbReference>
<evidence type="ECO:0000313" key="7">
    <source>
        <dbReference type="EMBL" id="VFJ56439.1"/>
    </source>
</evidence>
<dbReference type="GO" id="GO:0000270">
    <property type="term" value="P:peptidoglycan metabolic process"/>
    <property type="evidence" value="ECO:0007669"/>
    <property type="project" value="UniProtKB-UniRule"/>
</dbReference>
<evidence type="ECO:0000256" key="5">
    <source>
        <dbReference type="RuleBase" id="RU003495"/>
    </source>
</evidence>
<reference evidence="7" key="1">
    <citation type="submission" date="2019-02" db="EMBL/GenBank/DDBJ databases">
        <authorList>
            <person name="Gruber-Vodicka R. H."/>
            <person name="Seah K. B. B."/>
        </authorList>
    </citation>
    <scope>NUCLEOTIDE SEQUENCE</scope>
    <source>
        <strain evidence="7">BECK_DK161</strain>
    </source>
</reference>
<evidence type="ECO:0000256" key="4">
    <source>
        <dbReference type="HAMAP-Rule" id="MF_02071"/>
    </source>
</evidence>
<dbReference type="EC" id="4.2.2.-" evidence="4"/>
<dbReference type="Pfam" id="PF05036">
    <property type="entry name" value="SPOR"/>
    <property type="match status" value="1"/>
</dbReference>
<dbReference type="Pfam" id="PF03330">
    <property type="entry name" value="DPBB_1"/>
    <property type="match status" value="1"/>
</dbReference>
<dbReference type="PROSITE" id="PS51724">
    <property type="entry name" value="SPOR"/>
    <property type="match status" value="1"/>
</dbReference>
<proteinExistence type="inferred from homology"/>
<dbReference type="EMBL" id="CAADEY010000053">
    <property type="protein sequence ID" value="VFJ56439.1"/>
    <property type="molecule type" value="Genomic_DNA"/>
</dbReference>
<dbReference type="GO" id="GO:0009279">
    <property type="term" value="C:cell outer membrane"/>
    <property type="evidence" value="ECO:0007669"/>
    <property type="project" value="TreeGrafter"/>
</dbReference>
<dbReference type="InterPro" id="IPR036908">
    <property type="entry name" value="RlpA-like_sf"/>
</dbReference>
<dbReference type="PANTHER" id="PTHR34183">
    <property type="entry name" value="ENDOLYTIC PEPTIDOGLYCAN TRANSGLYCOSYLASE RLPA"/>
    <property type="match status" value="1"/>
</dbReference>
<keyword evidence="1" id="KW-0732">Signal</keyword>
<dbReference type="InterPro" id="IPR034718">
    <property type="entry name" value="RlpA"/>
</dbReference>
<dbReference type="Gene3D" id="2.40.40.10">
    <property type="entry name" value="RlpA-like domain"/>
    <property type="match status" value="1"/>
</dbReference>
<gene>
    <name evidence="4" type="primary">rlpA</name>
    <name evidence="7" type="ORF">BECKDK2373C_GA0170839_105329</name>
</gene>
<accession>A0A450SQX5</accession>
<dbReference type="InterPro" id="IPR009009">
    <property type="entry name" value="RlpA-like_DPBB"/>
</dbReference>
<dbReference type="CDD" id="cd22268">
    <property type="entry name" value="DPBB_RlpA-like"/>
    <property type="match status" value="1"/>
</dbReference>
<organism evidence="7">
    <name type="scientific">Candidatus Kentrum sp. DK</name>
    <dbReference type="NCBI Taxonomy" id="2126562"/>
    <lineage>
        <taxon>Bacteria</taxon>
        <taxon>Pseudomonadati</taxon>
        <taxon>Pseudomonadota</taxon>
        <taxon>Gammaproteobacteria</taxon>
        <taxon>Candidatus Kentrum</taxon>
    </lineage>
</organism>